<evidence type="ECO:0000313" key="3">
    <source>
        <dbReference type="Proteomes" id="UP000231901"/>
    </source>
</evidence>
<dbReference type="Gene3D" id="3.60.15.10">
    <property type="entry name" value="Ribonuclease Z/Hydroxyacylglutathione hydrolase-like"/>
    <property type="match status" value="1"/>
</dbReference>
<dbReference type="Proteomes" id="UP000231901">
    <property type="component" value="Chromosome"/>
</dbReference>
<feature type="domain" description="Metallo-beta-lactamase" evidence="1">
    <location>
        <begin position="21"/>
        <end position="178"/>
    </location>
</feature>
<dbReference type="EMBL" id="CP025003">
    <property type="protein sequence ID" value="ATZ93559.1"/>
    <property type="molecule type" value="Genomic_DNA"/>
</dbReference>
<evidence type="ECO:0000313" key="2">
    <source>
        <dbReference type="EMBL" id="ATZ93559.1"/>
    </source>
</evidence>
<dbReference type="GeneID" id="66563880"/>
<dbReference type="PANTHER" id="PTHR42773:SF1">
    <property type="entry name" value="METALLO-BETA-LACTAMASE FAMILY PROTEIN"/>
    <property type="match status" value="1"/>
</dbReference>
<keyword evidence="2" id="KW-0378">Hydrolase</keyword>
<organism evidence="2 3">
    <name type="scientific">Dickeya fangzhongdai</name>
    <dbReference type="NCBI Taxonomy" id="1778540"/>
    <lineage>
        <taxon>Bacteria</taxon>
        <taxon>Pseudomonadati</taxon>
        <taxon>Pseudomonadota</taxon>
        <taxon>Gammaproteobacteria</taxon>
        <taxon>Enterobacterales</taxon>
        <taxon>Pectobacteriaceae</taxon>
        <taxon>Dickeya</taxon>
    </lineage>
</organism>
<proteinExistence type="predicted"/>
<dbReference type="KEGG" id="dfn:CVE23_05945"/>
<dbReference type="GO" id="GO:0016787">
    <property type="term" value="F:hydrolase activity"/>
    <property type="evidence" value="ECO:0007669"/>
    <property type="project" value="UniProtKB-KW"/>
</dbReference>
<evidence type="ECO:0000259" key="1">
    <source>
        <dbReference type="SMART" id="SM00849"/>
    </source>
</evidence>
<gene>
    <name evidence="2" type="ORF">CVE23_05945</name>
</gene>
<dbReference type="SMART" id="SM00849">
    <property type="entry name" value="Lactamase_B"/>
    <property type="match status" value="1"/>
</dbReference>
<dbReference type="RefSeq" id="WP_038918179.1">
    <property type="nucleotide sequence ID" value="NZ_BMJF01000009.1"/>
</dbReference>
<dbReference type="SUPFAM" id="SSF56281">
    <property type="entry name" value="Metallo-hydrolase/oxidoreductase"/>
    <property type="match status" value="1"/>
</dbReference>
<protein>
    <submittedName>
        <fullName evidence="2">Metallohydrolase</fullName>
    </submittedName>
</protein>
<dbReference type="PANTHER" id="PTHR42773">
    <property type="entry name" value="METALLO-BETA-LACTAMASE-RELATED"/>
    <property type="match status" value="1"/>
</dbReference>
<keyword evidence="3" id="KW-1185">Reference proteome</keyword>
<reference evidence="3" key="1">
    <citation type="journal article" date="2018" name="Genome Announc.">
        <title>Complete genome sequence of a Dickeya fangzhongdai type strain causing bleeding canker of pear tree trunks.</title>
        <authorList>
            <person name="Zhao Y."/>
            <person name="Tian Y."/>
            <person name="Li X."/>
            <person name="Hu B."/>
        </authorList>
    </citation>
    <scope>NUCLEOTIDE SEQUENCE [LARGE SCALE GENOMIC DNA]</scope>
    <source>
        <strain evidence="3">DSM 101947</strain>
    </source>
</reference>
<sequence>MKQIYPDLWQTRVEHPFSGVNSHAYLLVQDTGNILFYNSGSRQEYRHIQALGGVAYQFLSHRDEVGGALAEIKTLFGSKLCCHRLEEADARKVTPVDYLFDSRETLQGNIEVIPTPGHTKGSVCFLVHSVYGQTYLFTGDTIYMNHGMWETRTNWYEGGSKSDLKSSLMLLRDLEPTVVISSASVGTVPFKAVFAEEWRSDIDNVLRALS</sequence>
<name>A0A2K8QJ82_9GAMM</name>
<dbReference type="AlphaFoldDB" id="A0A2K8QJ82"/>
<accession>A0A2K8QJ82</accession>
<dbReference type="InterPro" id="IPR036866">
    <property type="entry name" value="RibonucZ/Hydroxyglut_hydro"/>
</dbReference>
<dbReference type="InterPro" id="IPR001279">
    <property type="entry name" value="Metallo-B-lactamas"/>
</dbReference>